<dbReference type="AlphaFoldDB" id="A0A4Q7RS35"/>
<dbReference type="GO" id="GO:0005886">
    <property type="term" value="C:plasma membrane"/>
    <property type="evidence" value="ECO:0007669"/>
    <property type="project" value="UniProtKB-SubCell"/>
</dbReference>
<feature type="transmembrane region" description="Helical" evidence="6">
    <location>
        <begin position="12"/>
        <end position="34"/>
    </location>
</feature>
<keyword evidence="4 6" id="KW-1133">Transmembrane helix</keyword>
<dbReference type="Proteomes" id="UP000291078">
    <property type="component" value="Unassembled WGS sequence"/>
</dbReference>
<dbReference type="EMBL" id="SGXM01000005">
    <property type="protein sequence ID" value="RZT36506.1"/>
    <property type="molecule type" value="Genomic_DNA"/>
</dbReference>
<feature type="transmembrane region" description="Helical" evidence="6">
    <location>
        <begin position="209"/>
        <end position="232"/>
    </location>
</feature>
<dbReference type="GO" id="GO:0015658">
    <property type="term" value="F:branched-chain amino acid transmembrane transporter activity"/>
    <property type="evidence" value="ECO:0007669"/>
    <property type="project" value="InterPro"/>
</dbReference>
<comment type="subcellular location">
    <subcellularLocation>
        <location evidence="1">Cell membrane</location>
        <topology evidence="1">Multi-pass membrane protein</topology>
    </subcellularLocation>
</comment>
<keyword evidence="8" id="KW-1185">Reference proteome</keyword>
<evidence type="ECO:0000256" key="2">
    <source>
        <dbReference type="ARBA" id="ARBA00022475"/>
    </source>
</evidence>
<dbReference type="PANTHER" id="PTHR30482:SF17">
    <property type="entry name" value="ABC TRANSPORTER ATP-BINDING PROTEIN"/>
    <property type="match status" value="1"/>
</dbReference>
<evidence type="ECO:0000256" key="1">
    <source>
        <dbReference type="ARBA" id="ARBA00004651"/>
    </source>
</evidence>
<feature type="transmembrane region" description="Helical" evidence="6">
    <location>
        <begin position="40"/>
        <end position="73"/>
    </location>
</feature>
<evidence type="ECO:0000256" key="4">
    <source>
        <dbReference type="ARBA" id="ARBA00022989"/>
    </source>
</evidence>
<keyword evidence="2" id="KW-1003">Cell membrane</keyword>
<reference evidence="7 8" key="1">
    <citation type="journal article" date="2015" name="Stand. Genomic Sci.">
        <title>Genomic Encyclopedia of Bacterial and Archaeal Type Strains, Phase III: the genomes of soil and plant-associated and newly described type strains.</title>
        <authorList>
            <person name="Whitman W.B."/>
            <person name="Woyke T."/>
            <person name="Klenk H.P."/>
            <person name="Zhou Y."/>
            <person name="Lilburn T.G."/>
            <person name="Beck B.J."/>
            <person name="De Vos P."/>
            <person name="Vandamme P."/>
            <person name="Eisen J.A."/>
            <person name="Garrity G."/>
            <person name="Hugenholtz P."/>
            <person name="Kyrpides N.C."/>
        </authorList>
    </citation>
    <scope>NUCLEOTIDE SEQUENCE [LARGE SCALE GENOMIC DNA]</scope>
    <source>
        <strain evidence="7 8">ASC-9842</strain>
    </source>
</reference>
<feature type="transmembrane region" description="Helical" evidence="6">
    <location>
        <begin position="154"/>
        <end position="176"/>
    </location>
</feature>
<dbReference type="PANTHER" id="PTHR30482">
    <property type="entry name" value="HIGH-AFFINITY BRANCHED-CHAIN AMINO ACID TRANSPORT SYSTEM PERMEASE"/>
    <property type="match status" value="1"/>
</dbReference>
<protein>
    <submittedName>
        <fullName evidence="7">Amino acid/amide ABC transporter membrane protein 2 (HAAT family)</fullName>
    </submittedName>
</protein>
<comment type="caution">
    <text evidence="7">The sequence shown here is derived from an EMBL/GenBank/DDBJ whole genome shotgun (WGS) entry which is preliminary data.</text>
</comment>
<evidence type="ECO:0000256" key="5">
    <source>
        <dbReference type="ARBA" id="ARBA00023136"/>
    </source>
</evidence>
<name>A0A4Q7RS35_9BURK</name>
<feature type="transmembrane region" description="Helical" evidence="6">
    <location>
        <begin position="112"/>
        <end position="133"/>
    </location>
</feature>
<dbReference type="RefSeq" id="WP_130392773.1">
    <property type="nucleotide sequence ID" value="NZ_SGXM01000005.1"/>
</dbReference>
<dbReference type="OrthoDB" id="9034298at2"/>
<accession>A0A4Q7RS35</accession>
<feature type="transmembrane region" description="Helical" evidence="6">
    <location>
        <begin position="85"/>
        <end position="106"/>
    </location>
</feature>
<evidence type="ECO:0000313" key="8">
    <source>
        <dbReference type="Proteomes" id="UP000291078"/>
    </source>
</evidence>
<keyword evidence="5 6" id="KW-0472">Membrane</keyword>
<feature type="transmembrane region" description="Helical" evidence="6">
    <location>
        <begin position="290"/>
        <end position="313"/>
    </location>
</feature>
<feature type="transmembrane region" description="Helical" evidence="6">
    <location>
        <begin position="244"/>
        <end position="270"/>
    </location>
</feature>
<keyword evidence="3 6" id="KW-0812">Transmembrane</keyword>
<evidence type="ECO:0000256" key="6">
    <source>
        <dbReference type="SAM" id="Phobius"/>
    </source>
</evidence>
<dbReference type="InterPro" id="IPR043428">
    <property type="entry name" value="LivM-like"/>
</dbReference>
<proteinExistence type="predicted"/>
<sequence length="347" mass="36653">MLQNQSRRAPFAVYGVALLAVALAPALGVYPVFVLKVLCFALFACAFNLLIGYTGLLSFGHAAFFGGAGYVAGHAMKEWGLTPELGLLAGVAFAALAGWAMGALAIRRQGIYFSMITLALAQMLYFFCLQAPFTGGEDGIQGIPRGNLLGVLPLASDLTLYYVVLAIVVVAFALIVRTIHSPFGQILKAIKENEPRAVSLGYDVDRFKLLAFVLSAALSGLAGSLKALVLGFETLTDVHWSMSGAVILMTLVGGLGTLTGPIVGALVVIALENKLGDLGMFLANTTGVEWFNTLGESVTMVTGIIFVICVLTFRRGIVGEIIAVADQWRARRKPAATPLGSHLVDRG</sequence>
<dbReference type="Pfam" id="PF02653">
    <property type="entry name" value="BPD_transp_2"/>
    <property type="match status" value="1"/>
</dbReference>
<gene>
    <name evidence="7" type="ORF">EV147_3827</name>
</gene>
<evidence type="ECO:0000256" key="3">
    <source>
        <dbReference type="ARBA" id="ARBA00022692"/>
    </source>
</evidence>
<dbReference type="InterPro" id="IPR001851">
    <property type="entry name" value="ABC_transp_permease"/>
</dbReference>
<evidence type="ECO:0000313" key="7">
    <source>
        <dbReference type="EMBL" id="RZT36506.1"/>
    </source>
</evidence>
<dbReference type="CDD" id="cd06581">
    <property type="entry name" value="TM_PBP1_LivM_like"/>
    <property type="match status" value="1"/>
</dbReference>
<organism evidence="7 8">
    <name type="scientific">Cupriavidus agavae</name>
    <dbReference type="NCBI Taxonomy" id="1001822"/>
    <lineage>
        <taxon>Bacteria</taxon>
        <taxon>Pseudomonadati</taxon>
        <taxon>Pseudomonadota</taxon>
        <taxon>Betaproteobacteria</taxon>
        <taxon>Burkholderiales</taxon>
        <taxon>Burkholderiaceae</taxon>
        <taxon>Cupriavidus</taxon>
    </lineage>
</organism>